<feature type="transmembrane region" description="Helical" evidence="5">
    <location>
        <begin position="423"/>
        <end position="442"/>
    </location>
</feature>
<keyword evidence="7" id="KW-1185">Reference proteome</keyword>
<gene>
    <name evidence="6" type="ORF">BD289DRAFT_368054</name>
</gene>
<dbReference type="GO" id="GO:0008521">
    <property type="term" value="F:acetyl-CoA transmembrane transporter activity"/>
    <property type="evidence" value="ECO:0007669"/>
    <property type="project" value="InterPro"/>
</dbReference>
<feature type="transmembrane region" description="Helical" evidence="5">
    <location>
        <begin position="165"/>
        <end position="190"/>
    </location>
</feature>
<evidence type="ECO:0000256" key="3">
    <source>
        <dbReference type="ARBA" id="ARBA00022989"/>
    </source>
</evidence>
<feature type="transmembrane region" description="Helical" evidence="5">
    <location>
        <begin position="324"/>
        <end position="343"/>
    </location>
</feature>
<feature type="transmembrane region" description="Helical" evidence="5">
    <location>
        <begin position="202"/>
        <end position="221"/>
    </location>
</feature>
<keyword evidence="2 5" id="KW-0812">Transmembrane</keyword>
<dbReference type="SUPFAM" id="SSF103473">
    <property type="entry name" value="MFS general substrate transporter"/>
    <property type="match status" value="1"/>
</dbReference>
<evidence type="ECO:0000313" key="7">
    <source>
        <dbReference type="Proteomes" id="UP000241462"/>
    </source>
</evidence>
<dbReference type="GO" id="GO:0035348">
    <property type="term" value="P:acetyl-CoA transmembrane transport"/>
    <property type="evidence" value="ECO:0007669"/>
    <property type="project" value="InterPro"/>
</dbReference>
<sequence length="540" mass="59956">MNNIEQRRKGASKNKDSAAVTADLMSRESFSLDEPLPRTPALNNHGFWDLPRHDQRNFGLLVLLYFLQGVPLGLATGSVPFLLKNHMSYSEIGVFSLASYPYSLKLLWSPVVDAIWTPKLGRRKSWILPIQLLSGIGMLWLGSMVEDMMATVGKEGGSSVWNFTGWWFFLVLMCATQDIAVDGWALTLLTPGNVSYASTAQTVGLTAGQFLSYTVFLAFNSKDFANKYFREQPLDVGLISLGGYLKLAGWLYIIVTAGLATLKKEEKTENEDGIWDVYKIMWGVLKLKSVQTIMIVHLIAKIGFQANDGVTNLKLLDKGFGTDNMALTVLIDFPFEIGLGYYAGVWSQKYTPMRLWSWGFMGRLAAAVFAQFVVIIFPAEGVTFWYLLVVIGEHVFSTFMNTIMFVAISAFHARISDPVIGGTYMTLLATVSNLGGTFPRFFVLSLVDSFTSAVCHPGDPKLQAELKGTLITEPFSCAIQADKERCLAGGGECEVTRDGYYIVNILCVLIGFLTFVLYIRPKVLHLQSLPMRAWRLASGR</sequence>
<proteinExistence type="predicted"/>
<evidence type="ECO:0000256" key="1">
    <source>
        <dbReference type="ARBA" id="ARBA00004141"/>
    </source>
</evidence>
<feature type="transmembrane region" description="Helical" evidence="5">
    <location>
        <begin position="126"/>
        <end position="145"/>
    </location>
</feature>
<dbReference type="InterPro" id="IPR036259">
    <property type="entry name" value="MFS_trans_sf"/>
</dbReference>
<dbReference type="FunFam" id="1.20.1250.20:FF:000289">
    <property type="entry name" value="Acetyl-coenzyme A transporter 1"/>
    <property type="match status" value="1"/>
</dbReference>
<reference evidence="6 7" key="1">
    <citation type="journal article" date="2018" name="Mycol. Prog.">
        <title>Coniella lustricola, a new species from submerged detritus.</title>
        <authorList>
            <person name="Raudabaugh D.B."/>
            <person name="Iturriaga T."/>
            <person name="Carver A."/>
            <person name="Mondo S."/>
            <person name="Pangilinan J."/>
            <person name="Lipzen A."/>
            <person name="He G."/>
            <person name="Amirebrahimi M."/>
            <person name="Grigoriev I.V."/>
            <person name="Miller A.N."/>
        </authorList>
    </citation>
    <scope>NUCLEOTIDE SEQUENCE [LARGE SCALE GENOMIC DNA]</scope>
    <source>
        <strain evidence="6 7">B22-T-1</strain>
    </source>
</reference>
<dbReference type="OrthoDB" id="6415790at2759"/>
<feature type="transmembrane region" description="Helical" evidence="5">
    <location>
        <begin position="241"/>
        <end position="262"/>
    </location>
</feature>
<dbReference type="InterPro" id="IPR004752">
    <property type="entry name" value="AmpG_permease/AT-1"/>
</dbReference>
<dbReference type="EMBL" id="KZ678438">
    <property type="protein sequence ID" value="PSR85746.1"/>
    <property type="molecule type" value="Genomic_DNA"/>
</dbReference>
<dbReference type="STRING" id="2025994.A0A2T3A8N7"/>
<dbReference type="PANTHER" id="PTHR12778:SF9">
    <property type="entry name" value="ACETYL-COENZYME A TRANSPORTER 1"/>
    <property type="match status" value="1"/>
</dbReference>
<dbReference type="FunCoup" id="A0A2T3A8N7">
    <property type="interactions" value="96"/>
</dbReference>
<keyword evidence="4 5" id="KW-0472">Membrane</keyword>
<dbReference type="InParanoid" id="A0A2T3A8N7"/>
<dbReference type="GO" id="GO:0016020">
    <property type="term" value="C:membrane"/>
    <property type="evidence" value="ECO:0007669"/>
    <property type="project" value="UniProtKB-SubCell"/>
</dbReference>
<evidence type="ECO:0000313" key="6">
    <source>
        <dbReference type="EMBL" id="PSR85746.1"/>
    </source>
</evidence>
<dbReference type="Proteomes" id="UP000241462">
    <property type="component" value="Unassembled WGS sequence"/>
</dbReference>
<protein>
    <submittedName>
        <fullName evidence="6">Acetyl-coenzyme A transporter 1-domain-containing protein</fullName>
    </submittedName>
</protein>
<organism evidence="6 7">
    <name type="scientific">Coniella lustricola</name>
    <dbReference type="NCBI Taxonomy" id="2025994"/>
    <lineage>
        <taxon>Eukaryota</taxon>
        <taxon>Fungi</taxon>
        <taxon>Dikarya</taxon>
        <taxon>Ascomycota</taxon>
        <taxon>Pezizomycotina</taxon>
        <taxon>Sordariomycetes</taxon>
        <taxon>Sordariomycetidae</taxon>
        <taxon>Diaporthales</taxon>
        <taxon>Schizoparmaceae</taxon>
        <taxon>Coniella</taxon>
    </lineage>
</organism>
<dbReference type="AlphaFoldDB" id="A0A2T3A8N7"/>
<name>A0A2T3A8N7_9PEZI</name>
<dbReference type="PANTHER" id="PTHR12778">
    <property type="entry name" value="SOLUTE CARRIER FAMILY 33 ACETYL-COA TRANSPORTER -RELATED"/>
    <property type="match status" value="1"/>
</dbReference>
<feature type="transmembrane region" description="Helical" evidence="5">
    <location>
        <begin position="384"/>
        <end position="411"/>
    </location>
</feature>
<evidence type="ECO:0000256" key="5">
    <source>
        <dbReference type="SAM" id="Phobius"/>
    </source>
</evidence>
<comment type="subcellular location">
    <subcellularLocation>
        <location evidence="1">Membrane</location>
        <topology evidence="1">Multi-pass membrane protein</topology>
    </subcellularLocation>
</comment>
<dbReference type="Pfam" id="PF13000">
    <property type="entry name" value="Acatn"/>
    <property type="match status" value="2"/>
</dbReference>
<feature type="transmembrane region" description="Helical" evidence="5">
    <location>
        <begin position="58"/>
        <end position="83"/>
    </location>
</feature>
<dbReference type="InterPro" id="IPR024371">
    <property type="entry name" value="AcetylCoA_trans_1-like"/>
</dbReference>
<evidence type="ECO:0000256" key="4">
    <source>
        <dbReference type="ARBA" id="ARBA00023136"/>
    </source>
</evidence>
<feature type="transmembrane region" description="Helical" evidence="5">
    <location>
        <begin position="499"/>
        <end position="519"/>
    </location>
</feature>
<keyword evidence="3 5" id="KW-1133">Transmembrane helix</keyword>
<accession>A0A2T3A8N7</accession>
<feature type="transmembrane region" description="Helical" evidence="5">
    <location>
        <begin position="355"/>
        <end position="378"/>
    </location>
</feature>
<evidence type="ECO:0000256" key="2">
    <source>
        <dbReference type="ARBA" id="ARBA00022692"/>
    </source>
</evidence>